<dbReference type="CDD" id="cd24046">
    <property type="entry name" value="ASKHA_NBD_NTPDase5-like"/>
    <property type="match status" value="1"/>
</dbReference>
<evidence type="ECO:0000256" key="1">
    <source>
        <dbReference type="ARBA" id="ARBA00009283"/>
    </source>
</evidence>
<feature type="binding site" evidence="4">
    <location>
        <begin position="223"/>
        <end position="227"/>
    </location>
    <ligand>
        <name>ATP</name>
        <dbReference type="ChEBI" id="CHEBI:30616"/>
    </ligand>
</feature>
<evidence type="ECO:0000256" key="2">
    <source>
        <dbReference type="ARBA" id="ARBA00022801"/>
    </source>
</evidence>
<feature type="transmembrane region" description="Helical" evidence="6">
    <location>
        <begin position="42"/>
        <end position="60"/>
    </location>
</feature>
<dbReference type="FunCoup" id="A0A6P9AC31">
    <property type="interactions" value="1058"/>
</dbReference>
<dbReference type="OrthoDB" id="6372431at2759"/>
<reference evidence="8" key="1">
    <citation type="submission" date="2025-08" db="UniProtKB">
        <authorList>
            <consortium name="RefSeq"/>
        </authorList>
    </citation>
    <scope>IDENTIFICATION</scope>
    <source>
        <tissue evidence="8">Total insect</tissue>
    </source>
</reference>
<dbReference type="Gene3D" id="3.30.420.150">
    <property type="entry name" value="Exopolyphosphatase. Domain 2"/>
    <property type="match status" value="1"/>
</dbReference>
<organism evidence="8">
    <name type="scientific">Thrips palmi</name>
    <name type="common">Melon thrips</name>
    <dbReference type="NCBI Taxonomy" id="161013"/>
    <lineage>
        <taxon>Eukaryota</taxon>
        <taxon>Metazoa</taxon>
        <taxon>Ecdysozoa</taxon>
        <taxon>Arthropoda</taxon>
        <taxon>Hexapoda</taxon>
        <taxon>Insecta</taxon>
        <taxon>Pterygota</taxon>
        <taxon>Neoptera</taxon>
        <taxon>Paraneoptera</taxon>
        <taxon>Thysanoptera</taxon>
        <taxon>Terebrantia</taxon>
        <taxon>Thripoidea</taxon>
        <taxon>Thripidae</taxon>
        <taxon>Thrips</taxon>
    </lineage>
</organism>
<evidence type="ECO:0000256" key="5">
    <source>
        <dbReference type="SAM" id="MobiDB-lite"/>
    </source>
</evidence>
<keyword evidence="6" id="KW-0812">Transmembrane</keyword>
<keyword evidence="6" id="KW-1133">Transmembrane helix</keyword>
<accession>A0A6P9AC31</accession>
<dbReference type="PANTHER" id="PTHR11782">
    <property type="entry name" value="ADENOSINE/GUANOSINE DIPHOSPHATASE"/>
    <property type="match status" value="1"/>
</dbReference>
<evidence type="ECO:0000256" key="4">
    <source>
        <dbReference type="PIRSR" id="PIRSR600407-2"/>
    </source>
</evidence>
<name>A0A6P9AC31_THRPL</name>
<comment type="similarity">
    <text evidence="1">Belongs to the GDA1/CD39 NTPase family.</text>
</comment>
<dbReference type="PANTHER" id="PTHR11782:SF127">
    <property type="entry name" value="NTPASE, ISOFORM F"/>
    <property type="match status" value="1"/>
</dbReference>
<keyword evidence="6" id="KW-0472">Membrane</keyword>
<protein>
    <submittedName>
        <fullName evidence="8">Ectonucleoside triphosphate diphosphohydrolase 5-like isoform X1</fullName>
    </submittedName>
</protein>
<dbReference type="Proteomes" id="UP000515158">
    <property type="component" value="Unplaced"/>
</dbReference>
<keyword evidence="7" id="KW-1185">Reference proteome</keyword>
<dbReference type="AlphaFoldDB" id="A0A6P9AC31"/>
<dbReference type="GO" id="GO:0016787">
    <property type="term" value="F:hydrolase activity"/>
    <property type="evidence" value="ECO:0007669"/>
    <property type="project" value="UniProtKB-KW"/>
</dbReference>
<sequence>MTKRKMVQYQKLPTSDKSSPRRGQTSGRRGGSSSEMSSQKKCMIVTGLLVAITFLAGYTYNIMQEHAYAIVIDAGSTGTRLNAFNFKKSLLTGSYELTNDLFVEIKPGLSSFADDPKKGADTILELLSHSKLQLVIPPSEWALTPLALKATAGLRLLPEKQAQALLDAVKAVLADLPFYTNENSVSIMEGVDEGIFSWFTINFLTNSLSGSVRDTAAAIDMGGGSTQITFAAEPTSPLWQTSRQFLHPVTAFHQNLTVYTHSYLGMGLMAARMAILSVGNAEGSTVLKSACMHPIIKKEWTYNRVTYTVQGLDDSSGRDHIKEYACQDLVRSYIKGKVDKPEELKHHAKINAISYFFDRATEFGIIDPFEGGRVKVKAFKQAASESCRQPNADQPFMCLDMLFIHSLLTDDGFGLTEDSSIDLYKKIDNHELSWALGAAFHILQNGV</sequence>
<dbReference type="KEGG" id="tpal:117653844"/>
<feature type="region of interest" description="Disordered" evidence="5">
    <location>
        <begin position="1"/>
        <end position="38"/>
    </location>
</feature>
<dbReference type="Pfam" id="PF01150">
    <property type="entry name" value="GDA1_CD39"/>
    <property type="match status" value="1"/>
</dbReference>
<dbReference type="InterPro" id="IPR000407">
    <property type="entry name" value="GDA1_CD39_NTPase"/>
</dbReference>
<evidence type="ECO:0000256" key="6">
    <source>
        <dbReference type="SAM" id="Phobius"/>
    </source>
</evidence>
<feature type="active site" description="Proton acceptor" evidence="3">
    <location>
        <position position="193"/>
    </location>
</feature>
<dbReference type="RefSeq" id="XP_034255687.1">
    <property type="nucleotide sequence ID" value="XM_034399796.1"/>
</dbReference>
<keyword evidence="4" id="KW-0547">Nucleotide-binding</keyword>
<evidence type="ECO:0000313" key="8">
    <source>
        <dbReference type="RefSeq" id="XP_034255687.1"/>
    </source>
</evidence>
<evidence type="ECO:0000256" key="3">
    <source>
        <dbReference type="PIRSR" id="PIRSR600407-1"/>
    </source>
</evidence>
<gene>
    <name evidence="8" type="primary">LOC117653844</name>
</gene>
<evidence type="ECO:0000313" key="7">
    <source>
        <dbReference type="Proteomes" id="UP000515158"/>
    </source>
</evidence>
<dbReference type="Gene3D" id="3.30.420.40">
    <property type="match status" value="1"/>
</dbReference>
<feature type="compositionally biased region" description="Low complexity" evidence="5">
    <location>
        <begin position="21"/>
        <end position="37"/>
    </location>
</feature>
<proteinExistence type="inferred from homology"/>
<keyword evidence="2" id="KW-0378">Hydrolase</keyword>
<dbReference type="GO" id="GO:0005524">
    <property type="term" value="F:ATP binding"/>
    <property type="evidence" value="ECO:0007669"/>
    <property type="project" value="UniProtKB-KW"/>
</dbReference>
<keyword evidence="4" id="KW-0067">ATP-binding</keyword>
<dbReference type="InParanoid" id="A0A6P9AC31"/>
<dbReference type="GeneID" id="117653844"/>